<feature type="domain" description="Lipase" evidence="6">
    <location>
        <begin position="28"/>
        <end position="353"/>
    </location>
</feature>
<evidence type="ECO:0000313" key="8">
    <source>
        <dbReference type="Proteomes" id="UP001307889"/>
    </source>
</evidence>
<keyword evidence="3" id="KW-0964">Secreted</keyword>
<dbReference type="EMBL" id="AP028919">
    <property type="protein sequence ID" value="BES99871.1"/>
    <property type="molecule type" value="Genomic_DNA"/>
</dbReference>
<gene>
    <name evidence="7" type="ORF">NTJ_12689</name>
</gene>
<proteinExistence type="inferred from homology"/>
<dbReference type="SUPFAM" id="SSF53474">
    <property type="entry name" value="alpha/beta-Hydrolases"/>
    <property type="match status" value="1"/>
</dbReference>
<name>A0ABN7B9N2_9HEMI</name>
<reference evidence="7 8" key="1">
    <citation type="submission" date="2023-09" db="EMBL/GenBank/DDBJ databases">
        <title>Nesidiocoris tenuis whole genome shotgun sequence.</title>
        <authorList>
            <person name="Shibata T."/>
            <person name="Shimoda M."/>
            <person name="Kobayashi T."/>
            <person name="Uehara T."/>
        </authorList>
    </citation>
    <scope>NUCLEOTIDE SEQUENCE [LARGE SCALE GENOMIC DNA]</scope>
    <source>
        <strain evidence="7 8">Japan</strain>
    </source>
</reference>
<dbReference type="Proteomes" id="UP001307889">
    <property type="component" value="Chromosome 11"/>
</dbReference>
<dbReference type="PANTHER" id="PTHR11610">
    <property type="entry name" value="LIPASE"/>
    <property type="match status" value="1"/>
</dbReference>
<sequence length="375" mass="41623">MLLTGCIWSMLISLSDSAAPNVTTKVNEVCYPEIGCLNLDPPWDPRTLLGRIPQPPSAVGLRLFHRSRYFNGRRETNLEGVEKMVADAWNSTIGNFKAPARSCTLIIHGFASSGSVPWTVSLEEALIDSEDTEVVIVDWSPGASGPNYFQAVANTRVAAALVAKFLQKMIQKEVCDASKLHLIGQSLGAHLASYVATDVTNIAEITGLDPAQPWFENNDNVTHLDQSDAEFVQIVHTNVLPFWPSFGLGFSKPSGHVDFYINGGAVQPECTSNGYYQKIRNYLSDRVTSVIEWLACSHSKAQEYYIEALKRPFSCRYTGIPWNPDDKDPPSLRGHRCRFASCQQIGRLTKHLPARGTFYVFSNYTDPFCLKESAH</sequence>
<evidence type="ECO:0000256" key="3">
    <source>
        <dbReference type="ARBA" id="ARBA00022525"/>
    </source>
</evidence>
<keyword evidence="8" id="KW-1185">Reference proteome</keyword>
<evidence type="ECO:0000256" key="4">
    <source>
        <dbReference type="RuleBase" id="RU004262"/>
    </source>
</evidence>
<dbReference type="PANTHER" id="PTHR11610:SF181">
    <property type="entry name" value="INACTIVE PANCREATIC LIPASE-RELATED PROTEIN 1-LIKE"/>
    <property type="match status" value="1"/>
</dbReference>
<organism evidence="7 8">
    <name type="scientific">Nesidiocoris tenuis</name>
    <dbReference type="NCBI Taxonomy" id="355587"/>
    <lineage>
        <taxon>Eukaryota</taxon>
        <taxon>Metazoa</taxon>
        <taxon>Ecdysozoa</taxon>
        <taxon>Arthropoda</taxon>
        <taxon>Hexapoda</taxon>
        <taxon>Insecta</taxon>
        <taxon>Pterygota</taxon>
        <taxon>Neoptera</taxon>
        <taxon>Paraneoptera</taxon>
        <taxon>Hemiptera</taxon>
        <taxon>Heteroptera</taxon>
        <taxon>Panheteroptera</taxon>
        <taxon>Cimicomorpha</taxon>
        <taxon>Miridae</taxon>
        <taxon>Dicyphina</taxon>
        <taxon>Nesidiocoris</taxon>
    </lineage>
</organism>
<evidence type="ECO:0000256" key="5">
    <source>
        <dbReference type="SAM" id="SignalP"/>
    </source>
</evidence>
<dbReference type="Pfam" id="PF00151">
    <property type="entry name" value="Lipase"/>
    <property type="match status" value="1"/>
</dbReference>
<protein>
    <recommendedName>
        <fullName evidence="6">Lipase domain-containing protein</fullName>
    </recommendedName>
</protein>
<comment type="subcellular location">
    <subcellularLocation>
        <location evidence="1">Secreted</location>
    </subcellularLocation>
</comment>
<evidence type="ECO:0000256" key="1">
    <source>
        <dbReference type="ARBA" id="ARBA00004613"/>
    </source>
</evidence>
<feature type="chain" id="PRO_5047357880" description="Lipase domain-containing protein" evidence="5">
    <location>
        <begin position="18"/>
        <end position="375"/>
    </location>
</feature>
<feature type="signal peptide" evidence="5">
    <location>
        <begin position="1"/>
        <end position="17"/>
    </location>
</feature>
<keyword evidence="5" id="KW-0732">Signal</keyword>
<evidence type="ECO:0000256" key="2">
    <source>
        <dbReference type="ARBA" id="ARBA00010701"/>
    </source>
</evidence>
<evidence type="ECO:0000313" key="7">
    <source>
        <dbReference type="EMBL" id="BES99871.1"/>
    </source>
</evidence>
<comment type="similarity">
    <text evidence="2 4">Belongs to the AB hydrolase superfamily. Lipase family.</text>
</comment>
<accession>A0ABN7B9N2</accession>
<dbReference type="Gene3D" id="3.40.50.1820">
    <property type="entry name" value="alpha/beta hydrolase"/>
    <property type="match status" value="1"/>
</dbReference>
<evidence type="ECO:0000259" key="6">
    <source>
        <dbReference type="Pfam" id="PF00151"/>
    </source>
</evidence>
<dbReference type="PRINTS" id="PR00821">
    <property type="entry name" value="TAGLIPASE"/>
</dbReference>
<dbReference type="InterPro" id="IPR029058">
    <property type="entry name" value="AB_hydrolase_fold"/>
</dbReference>
<dbReference type="InterPro" id="IPR013818">
    <property type="entry name" value="Lipase"/>
</dbReference>
<dbReference type="InterPro" id="IPR000734">
    <property type="entry name" value="TAG_lipase"/>
</dbReference>